<gene>
    <name evidence="3" type="ORF">G7024_16640</name>
</gene>
<sequence length="442" mass="48851">MNPSAITTAVQRNSRQQEIAVRDAELALSHTRNQILTLEQRILDQLTTIAAVQLENPAACSSEVTRELDQRQQAEAKLRSELHDLEVSIADLTDMERQIKASLETLNANVNRALAADGEYLRLVDDKMAAAEAAKVFGAARVEIKSECAGKLAGYDQPVFKYLLGAQLGTAEYRSRFVIRRLEHWLAEKSNFHSNLVNYRMLEAMQLGADARYRELRARFEEADRKLQARVDAARAAAGVPSMQGQLDAVQEQLATGKRSANSMHQNLSQFARGKDHHSTRAEQLLLRSLKAQSFEDIQALVAQSSSVRDDTAAGELQFLNRELELRLRQLPALESTLDAAREAYERAKALERTLRDRSYTSSDYRYRSGLDLDALIVGYMAGSISSSRVEDHVRTARETIRREDDHFGGGFGSNSSGLSDSGSFSSGTSAGGGSFSTGDSF</sequence>
<dbReference type="AlphaFoldDB" id="A0AA40RU07"/>
<organism evidence="3 4">
    <name type="scientific">Stutzerimonas stutzeri</name>
    <name type="common">Pseudomonas stutzeri</name>
    <dbReference type="NCBI Taxonomy" id="316"/>
    <lineage>
        <taxon>Bacteria</taxon>
        <taxon>Pseudomonadati</taxon>
        <taxon>Pseudomonadota</taxon>
        <taxon>Gammaproteobacteria</taxon>
        <taxon>Pseudomonadales</taxon>
        <taxon>Pseudomonadaceae</taxon>
        <taxon>Stutzerimonas</taxon>
    </lineage>
</organism>
<dbReference type="RefSeq" id="WP_181121771.1">
    <property type="nucleotide sequence ID" value="NZ_JAAMRD010000014.1"/>
</dbReference>
<evidence type="ECO:0000313" key="3">
    <source>
        <dbReference type="EMBL" id="MBA1306020.1"/>
    </source>
</evidence>
<proteinExistence type="predicted"/>
<protein>
    <submittedName>
        <fullName evidence="3">Uncharacterized protein</fullName>
    </submittedName>
</protein>
<evidence type="ECO:0000256" key="2">
    <source>
        <dbReference type="SAM" id="MobiDB-lite"/>
    </source>
</evidence>
<feature type="compositionally biased region" description="Low complexity" evidence="2">
    <location>
        <begin position="414"/>
        <end position="429"/>
    </location>
</feature>
<name>A0AA40RU07_STUST</name>
<reference evidence="3" key="1">
    <citation type="submission" date="2020-02" db="EMBL/GenBank/DDBJ databases">
        <title>Synteny-based analysis reveals conserved mechanism for high triclosan tolerance in Pseudomonas, as well as instances of horizontal transfer.</title>
        <authorList>
            <person name="Mcfarland A.G."/>
            <person name="Bertucci H.K."/>
            <person name="Litmann E."/>
            <person name="Shen J."/>
            <person name="Huttenhower C."/>
            <person name="Hartmann E.M."/>
        </authorList>
    </citation>
    <scope>NUCLEOTIDE SEQUENCE</scope>
    <source>
        <strain evidence="3">109A1</strain>
    </source>
</reference>
<keyword evidence="1" id="KW-0175">Coiled coil</keyword>
<feature type="coiled-coil region" evidence="1">
    <location>
        <begin position="331"/>
        <end position="358"/>
    </location>
</feature>
<dbReference type="Proteomes" id="UP001138621">
    <property type="component" value="Unassembled WGS sequence"/>
</dbReference>
<feature type="region of interest" description="Disordered" evidence="2">
    <location>
        <begin position="400"/>
        <end position="442"/>
    </location>
</feature>
<dbReference type="EMBL" id="JAAMRD010000014">
    <property type="protein sequence ID" value="MBA1306020.1"/>
    <property type="molecule type" value="Genomic_DNA"/>
</dbReference>
<evidence type="ECO:0000256" key="1">
    <source>
        <dbReference type="SAM" id="Coils"/>
    </source>
</evidence>
<accession>A0AA40RU07</accession>
<comment type="caution">
    <text evidence="3">The sequence shown here is derived from an EMBL/GenBank/DDBJ whole genome shotgun (WGS) entry which is preliminary data.</text>
</comment>
<evidence type="ECO:0000313" key="4">
    <source>
        <dbReference type="Proteomes" id="UP001138621"/>
    </source>
</evidence>